<dbReference type="EMBL" id="BJHV01000001">
    <property type="protein sequence ID" value="GDY46529.1"/>
    <property type="molecule type" value="Genomic_DNA"/>
</dbReference>
<proteinExistence type="predicted"/>
<dbReference type="RefSeq" id="WP_381731724.1">
    <property type="nucleotide sequence ID" value="NZ_JBHMCN010000013.1"/>
</dbReference>
<keyword evidence="3" id="KW-1185">Reference proteome</keyword>
<sequence>MGSHPRPTVRRRRLGSELKRLREAAGIKMEQAGEAIDGDKSKISRQENGRQGISRLEINALLKLYGVEDERLKIALTTLAREGRRKGWWAQYGDILPERFQEHLSIESDAARMLVFQPLLVPGLLQTREYAQESIRGVEKSASEEQVESYLSVRMARQEILHKDNPPQVVCLLDEAALRRSIGGPGVMAAQLRKLIELNAPPRLSIQVIPFSQGWHAGLDGAFTIFSYPDPMDLDVVSLGYLDGLLYLEEDDAVERYKLAFDQLRASALPSRQSMALISQVASDLIS</sequence>
<feature type="domain" description="HTH cro/C1-type" evidence="1">
    <location>
        <begin position="18"/>
        <end position="72"/>
    </location>
</feature>
<dbReference type="Proteomes" id="UP000299290">
    <property type="component" value="Unassembled WGS sequence"/>
</dbReference>
<dbReference type="InterPro" id="IPR043917">
    <property type="entry name" value="DUF5753"/>
</dbReference>
<dbReference type="PROSITE" id="PS50943">
    <property type="entry name" value="HTH_CROC1"/>
    <property type="match status" value="1"/>
</dbReference>
<comment type="caution">
    <text evidence="2">The sequence shown here is derived from an EMBL/GenBank/DDBJ whole genome shotgun (WGS) entry which is preliminary data.</text>
</comment>
<dbReference type="AlphaFoldDB" id="A0A4D4KKB6"/>
<dbReference type="Pfam" id="PF13560">
    <property type="entry name" value="HTH_31"/>
    <property type="match status" value="1"/>
</dbReference>
<reference evidence="2 3" key="1">
    <citation type="journal article" date="2020" name="Int. J. Syst. Evol. Microbiol.">
        <title>Reclassification of Streptomyces castelarensis and Streptomyces sporoclivatus as later heterotypic synonyms of Streptomyces antimycoticus.</title>
        <authorList>
            <person name="Komaki H."/>
            <person name="Tamura T."/>
        </authorList>
    </citation>
    <scope>NUCLEOTIDE SEQUENCE [LARGE SCALE GENOMIC DNA]</scope>
    <source>
        <strain evidence="2 3">NBRC 12839</strain>
    </source>
</reference>
<dbReference type="Gene3D" id="1.10.260.40">
    <property type="entry name" value="lambda repressor-like DNA-binding domains"/>
    <property type="match status" value="1"/>
</dbReference>
<dbReference type="SUPFAM" id="SSF47413">
    <property type="entry name" value="lambda repressor-like DNA-binding domains"/>
    <property type="match status" value="1"/>
</dbReference>
<evidence type="ECO:0000259" key="1">
    <source>
        <dbReference type="PROSITE" id="PS50943"/>
    </source>
</evidence>
<name>A0A4D4KKB6_9ACTN</name>
<gene>
    <name evidence="2" type="ORF">SANT12839_074110</name>
</gene>
<dbReference type="CDD" id="cd00093">
    <property type="entry name" value="HTH_XRE"/>
    <property type="match status" value="1"/>
</dbReference>
<evidence type="ECO:0000313" key="2">
    <source>
        <dbReference type="EMBL" id="GDY46529.1"/>
    </source>
</evidence>
<dbReference type="GO" id="GO:0003677">
    <property type="term" value="F:DNA binding"/>
    <property type="evidence" value="ECO:0007669"/>
    <property type="project" value="InterPro"/>
</dbReference>
<evidence type="ECO:0000313" key="3">
    <source>
        <dbReference type="Proteomes" id="UP000299290"/>
    </source>
</evidence>
<dbReference type="SMART" id="SM00530">
    <property type="entry name" value="HTH_XRE"/>
    <property type="match status" value="1"/>
</dbReference>
<protein>
    <submittedName>
        <fullName evidence="2">Transcriptional regulator</fullName>
    </submittedName>
</protein>
<accession>A0A4D4KKB6</accession>
<dbReference type="Pfam" id="PF19054">
    <property type="entry name" value="DUF5753"/>
    <property type="match status" value="1"/>
</dbReference>
<dbReference type="InterPro" id="IPR001387">
    <property type="entry name" value="Cro/C1-type_HTH"/>
</dbReference>
<dbReference type="InterPro" id="IPR010982">
    <property type="entry name" value="Lambda_DNA-bd_dom_sf"/>
</dbReference>
<organism evidence="2 3">
    <name type="scientific">Streptomyces antimycoticus</name>
    <dbReference type="NCBI Taxonomy" id="68175"/>
    <lineage>
        <taxon>Bacteria</taxon>
        <taxon>Bacillati</taxon>
        <taxon>Actinomycetota</taxon>
        <taxon>Actinomycetes</taxon>
        <taxon>Kitasatosporales</taxon>
        <taxon>Streptomycetaceae</taxon>
        <taxon>Streptomyces</taxon>
        <taxon>Streptomyces violaceusniger group</taxon>
    </lineage>
</organism>